<sequence>MPYTSSLQPLSQPPSFLILLFSSSSFLLPDAIHLLTAAIVAATLFSYSSPLLPFSSPMPYTSSLQPLSQPPSFLILLLFFPSPPRCPTYPLLCFHLWETEISFQTFWSNSTVGRSATVPTSTPTPRARCPKSSIHPPPTTMTELRHPYPNHLLHDISNGSYSAHPLRRGPMYSTYAELRDRKLRRTGAESPAPTFTTPTKKPTANSSLTRSVTDFSIVRRKENKKPVETSMTPSPPPPVAPKAAMNRMGSGLVAARRSYSCLKELTEMSIVASTAIHEEDKQGKGGNVKSFRGRTTTWRGW</sequence>
<protein>
    <recommendedName>
        <fullName evidence="4">DUF4005 domain-containing protein</fullName>
    </recommendedName>
</protein>
<feature type="region of interest" description="Disordered" evidence="1">
    <location>
        <begin position="114"/>
        <end position="139"/>
    </location>
</feature>
<dbReference type="AlphaFoldDB" id="A0A4S8J3B2"/>
<feature type="compositionally biased region" description="Polar residues" evidence="1">
    <location>
        <begin position="114"/>
        <end position="124"/>
    </location>
</feature>
<dbReference type="Proteomes" id="UP000317650">
    <property type="component" value="Chromosome 11"/>
</dbReference>
<dbReference type="PANTHER" id="PTHR37708:SF2">
    <property type="entry name" value="HOMEOBOX HOX-B3-LIKE PROTEIN"/>
    <property type="match status" value="1"/>
</dbReference>
<proteinExistence type="predicted"/>
<accession>A0A4S8J3B2</accession>
<dbReference type="PANTHER" id="PTHR37708">
    <property type="entry name" value="HOMEOBOX HOX-B3-LIKE PROTEIN"/>
    <property type="match status" value="1"/>
</dbReference>
<dbReference type="PRINTS" id="PR01217">
    <property type="entry name" value="PRICHEXTENSN"/>
</dbReference>
<feature type="region of interest" description="Disordered" evidence="1">
    <location>
        <begin position="281"/>
        <end position="301"/>
    </location>
</feature>
<gene>
    <name evidence="2" type="ORF">C4D60_Mb11t11380</name>
</gene>
<evidence type="ECO:0000256" key="1">
    <source>
        <dbReference type="SAM" id="MobiDB-lite"/>
    </source>
</evidence>
<evidence type="ECO:0000313" key="2">
    <source>
        <dbReference type="EMBL" id="THU55887.1"/>
    </source>
</evidence>
<name>A0A4S8J3B2_MUSBA</name>
<evidence type="ECO:0000313" key="3">
    <source>
        <dbReference type="Proteomes" id="UP000317650"/>
    </source>
</evidence>
<organism evidence="2 3">
    <name type="scientific">Musa balbisiana</name>
    <name type="common">Banana</name>
    <dbReference type="NCBI Taxonomy" id="52838"/>
    <lineage>
        <taxon>Eukaryota</taxon>
        <taxon>Viridiplantae</taxon>
        <taxon>Streptophyta</taxon>
        <taxon>Embryophyta</taxon>
        <taxon>Tracheophyta</taxon>
        <taxon>Spermatophyta</taxon>
        <taxon>Magnoliopsida</taxon>
        <taxon>Liliopsida</taxon>
        <taxon>Zingiberales</taxon>
        <taxon>Musaceae</taxon>
        <taxon>Musa</taxon>
    </lineage>
</organism>
<keyword evidence="3" id="KW-1185">Reference proteome</keyword>
<dbReference type="EMBL" id="PYDT01000007">
    <property type="protein sequence ID" value="THU55887.1"/>
    <property type="molecule type" value="Genomic_DNA"/>
</dbReference>
<comment type="caution">
    <text evidence="2">The sequence shown here is derived from an EMBL/GenBank/DDBJ whole genome shotgun (WGS) entry which is preliminary data.</text>
</comment>
<feature type="region of interest" description="Disordered" evidence="1">
    <location>
        <begin position="185"/>
        <end position="208"/>
    </location>
</feature>
<evidence type="ECO:0008006" key="4">
    <source>
        <dbReference type="Google" id="ProtNLM"/>
    </source>
</evidence>
<reference evidence="2 3" key="1">
    <citation type="journal article" date="2019" name="Nat. Plants">
        <title>Genome sequencing of Musa balbisiana reveals subgenome evolution and function divergence in polyploid bananas.</title>
        <authorList>
            <person name="Yao X."/>
        </authorList>
    </citation>
    <scope>NUCLEOTIDE SEQUENCE [LARGE SCALE GENOMIC DNA]</scope>
    <source>
        <strain evidence="3">cv. DH-PKW</strain>
        <tissue evidence="2">Leaves</tissue>
    </source>
</reference>
<feature type="compositionally biased region" description="Low complexity" evidence="1">
    <location>
        <begin position="191"/>
        <end position="204"/>
    </location>
</feature>